<evidence type="ECO:0000256" key="1">
    <source>
        <dbReference type="ARBA" id="ARBA00009981"/>
    </source>
</evidence>
<dbReference type="SUPFAM" id="SSF143120">
    <property type="entry name" value="YefM-like"/>
    <property type="match status" value="1"/>
</dbReference>
<dbReference type="PANTHER" id="PTHR35377">
    <property type="entry name" value="ANTITOXIN VAPB49-RELATED-RELATED"/>
    <property type="match status" value="1"/>
</dbReference>
<dbReference type="PANTHER" id="PTHR35377:SF8">
    <property type="entry name" value="ANTITOXIN VAPB22"/>
    <property type="match status" value="1"/>
</dbReference>
<dbReference type="InterPro" id="IPR006442">
    <property type="entry name" value="Antitoxin_Phd/YefM"/>
</dbReference>
<organism evidence="3 4">
    <name type="scientific">Candidatus Scalindua rubra</name>
    <dbReference type="NCBI Taxonomy" id="1872076"/>
    <lineage>
        <taxon>Bacteria</taxon>
        <taxon>Pseudomonadati</taxon>
        <taxon>Planctomycetota</taxon>
        <taxon>Candidatus Brocadiia</taxon>
        <taxon>Candidatus Brocadiales</taxon>
        <taxon>Candidatus Scalinduaceae</taxon>
        <taxon>Candidatus Scalindua</taxon>
    </lineage>
</organism>
<dbReference type="Proteomes" id="UP000094056">
    <property type="component" value="Unassembled WGS sequence"/>
</dbReference>
<evidence type="ECO:0000313" key="4">
    <source>
        <dbReference type="Proteomes" id="UP000094056"/>
    </source>
</evidence>
<dbReference type="AlphaFoldDB" id="A0A1E3XCU7"/>
<dbReference type="InterPro" id="IPR051416">
    <property type="entry name" value="phD-YefM_TA_antitoxins"/>
</dbReference>
<gene>
    <name evidence="3" type="ORF">SCARUB_01373</name>
</gene>
<reference evidence="3 4" key="1">
    <citation type="submission" date="2016-07" db="EMBL/GenBank/DDBJ databases">
        <title>Draft genome of Scalindua rubra, obtained from a brine-seawater interface in the Red Sea, sheds light on salt adaptation in anammox bacteria.</title>
        <authorList>
            <person name="Speth D.R."/>
            <person name="Lagkouvardos I."/>
            <person name="Wang Y."/>
            <person name="Qian P.-Y."/>
            <person name="Dutilh B.E."/>
            <person name="Jetten M.S."/>
        </authorList>
    </citation>
    <scope>NUCLEOTIDE SEQUENCE [LARGE SCALE GENOMIC DNA]</scope>
    <source>
        <strain evidence="3">BSI-1</strain>
    </source>
</reference>
<evidence type="ECO:0000313" key="3">
    <source>
        <dbReference type="EMBL" id="ODS33465.1"/>
    </source>
</evidence>
<accession>A0A1E3XCU7</accession>
<dbReference type="Gene3D" id="3.40.1620.10">
    <property type="entry name" value="YefM-like domain"/>
    <property type="match status" value="1"/>
</dbReference>
<dbReference type="EMBL" id="MAYW01000027">
    <property type="protein sequence ID" value="ODS33465.1"/>
    <property type="molecule type" value="Genomic_DNA"/>
</dbReference>
<dbReference type="NCBIfam" id="TIGR01552">
    <property type="entry name" value="phd_fam"/>
    <property type="match status" value="1"/>
</dbReference>
<comment type="similarity">
    <text evidence="1 2">Belongs to the phD/YefM antitoxin family.</text>
</comment>
<name>A0A1E3XCU7_9BACT</name>
<dbReference type="Pfam" id="PF02604">
    <property type="entry name" value="PhdYeFM_antitox"/>
    <property type="match status" value="1"/>
</dbReference>
<protein>
    <recommendedName>
        <fullName evidence="2">Antitoxin</fullName>
    </recommendedName>
</protein>
<evidence type="ECO:0000256" key="2">
    <source>
        <dbReference type="RuleBase" id="RU362080"/>
    </source>
</evidence>
<comment type="function">
    <text evidence="2">Antitoxin component of a type II toxin-antitoxin (TA) system.</text>
</comment>
<sequence>MKTVGSYEAKTHLPCLLEEVANGEKIIITKHGVAVAMLVSVQSKQKQDPKEVIKEIRAFRKGRSLKGLSIREMIEEGRRF</sequence>
<proteinExistence type="inferred from homology"/>
<comment type="caution">
    <text evidence="3">The sequence shown here is derived from an EMBL/GenBank/DDBJ whole genome shotgun (WGS) entry which is preliminary data.</text>
</comment>
<dbReference type="InterPro" id="IPR036165">
    <property type="entry name" value="YefM-like_sf"/>
</dbReference>